<proteinExistence type="inferred from homology"/>
<dbReference type="FunFam" id="3.40.640.10:FF:000084">
    <property type="entry name" value="IscS-like cysteine desulfurase"/>
    <property type="match status" value="1"/>
</dbReference>
<comment type="cofactor">
    <cofactor evidence="1">
        <name>pyridoxal 5'-phosphate</name>
        <dbReference type="ChEBI" id="CHEBI:597326"/>
    </cofactor>
</comment>
<dbReference type="InterPro" id="IPR000192">
    <property type="entry name" value="Aminotrans_V_dom"/>
</dbReference>
<dbReference type="InterPro" id="IPR016454">
    <property type="entry name" value="Cysteine_dSase"/>
</dbReference>
<dbReference type="InterPro" id="IPR020578">
    <property type="entry name" value="Aminotrans_V_PyrdxlP_BS"/>
</dbReference>
<accession>X0RUT3</accession>
<name>X0RUT3_9ZZZZ</name>
<dbReference type="PIRSF" id="PIRSF005572">
    <property type="entry name" value="NifS"/>
    <property type="match status" value="1"/>
</dbReference>
<dbReference type="Pfam" id="PF00266">
    <property type="entry name" value="Aminotran_5"/>
    <property type="match status" value="1"/>
</dbReference>
<keyword evidence="5" id="KW-0808">Transferase</keyword>
<dbReference type="AlphaFoldDB" id="X0RUT3"/>
<comment type="caution">
    <text evidence="11">The sequence shown here is derived from an EMBL/GenBank/DDBJ whole genome shotgun (WGS) entry which is preliminary data.</text>
</comment>
<evidence type="ECO:0000256" key="4">
    <source>
        <dbReference type="ARBA" id="ARBA00012239"/>
    </source>
</evidence>
<dbReference type="InterPro" id="IPR015422">
    <property type="entry name" value="PyrdxlP-dep_Trfase_small"/>
</dbReference>
<dbReference type="GO" id="GO:0006520">
    <property type="term" value="P:amino acid metabolic process"/>
    <property type="evidence" value="ECO:0007669"/>
    <property type="project" value="InterPro"/>
</dbReference>
<feature type="domain" description="Aminotransferase class V" evidence="10">
    <location>
        <begin position="4"/>
        <end position="363"/>
    </location>
</feature>
<dbReference type="InterPro" id="IPR015424">
    <property type="entry name" value="PyrdxlP-dep_Trfase"/>
</dbReference>
<evidence type="ECO:0000256" key="1">
    <source>
        <dbReference type="ARBA" id="ARBA00001933"/>
    </source>
</evidence>
<sequence>MKTIYVDNNATTRVYPQVLDAMLPYFNDFYGNPSSMHSFGGEVAHKIDEARIKVASLINASPDEIVFTSCGTESDSTAIHAAISSIPDKKHIITSRVEHPAVKNLCEYLSKKGYRVTFVPVDRKGMLDVDYLYNSLADDTAIVSVMWANNETGMIFPIEEISQVVKHKGIVFHTDAVQAVGKVPVDVDKSKVDMLSLSGHKIHAPKGVGALFVRKGTRFSPFLIGGHQEGGRRGGTENVVSIIGLGKASELAENHLEEVTTRVGLLRDKLESELLRRIPNVMINGDSENRLPNTTSVSFEYVEGESILLMIDEFGICASSGSACTSGSLEPSHVLRAMGVPFTAAHGSIRFSLSIYNTEEEIDFIIEKLPPIIEHLRNLSPFWKY</sequence>
<dbReference type="PROSITE" id="PS00595">
    <property type="entry name" value="AA_TRANSFER_CLASS_5"/>
    <property type="match status" value="1"/>
</dbReference>
<evidence type="ECO:0000256" key="9">
    <source>
        <dbReference type="ARBA" id="ARBA00023014"/>
    </source>
</evidence>
<dbReference type="EC" id="2.8.1.7" evidence="4"/>
<evidence type="ECO:0000256" key="7">
    <source>
        <dbReference type="ARBA" id="ARBA00022898"/>
    </source>
</evidence>
<dbReference type="SUPFAM" id="SSF53383">
    <property type="entry name" value="PLP-dependent transferases"/>
    <property type="match status" value="1"/>
</dbReference>
<evidence type="ECO:0000256" key="5">
    <source>
        <dbReference type="ARBA" id="ARBA00022679"/>
    </source>
</evidence>
<keyword evidence="6" id="KW-0479">Metal-binding</keyword>
<dbReference type="GO" id="GO:0051536">
    <property type="term" value="F:iron-sulfur cluster binding"/>
    <property type="evidence" value="ECO:0007669"/>
    <property type="project" value="UniProtKB-KW"/>
</dbReference>
<dbReference type="InterPro" id="IPR017772">
    <property type="entry name" value="Cys_deSase_NifS_bac/arc"/>
</dbReference>
<comment type="similarity">
    <text evidence="2">Belongs to the class-V pyridoxal-phosphate-dependent aminotransferase family. NifS/IscS subfamily.</text>
</comment>
<organism evidence="11">
    <name type="scientific">marine sediment metagenome</name>
    <dbReference type="NCBI Taxonomy" id="412755"/>
    <lineage>
        <taxon>unclassified sequences</taxon>
        <taxon>metagenomes</taxon>
        <taxon>ecological metagenomes</taxon>
    </lineage>
</organism>
<evidence type="ECO:0000256" key="6">
    <source>
        <dbReference type="ARBA" id="ARBA00022723"/>
    </source>
</evidence>
<dbReference type="PANTHER" id="PTHR11601:SF34">
    <property type="entry name" value="CYSTEINE DESULFURASE"/>
    <property type="match status" value="1"/>
</dbReference>
<evidence type="ECO:0000256" key="8">
    <source>
        <dbReference type="ARBA" id="ARBA00023004"/>
    </source>
</evidence>
<evidence type="ECO:0000313" key="11">
    <source>
        <dbReference type="EMBL" id="GAF72543.1"/>
    </source>
</evidence>
<reference evidence="11" key="1">
    <citation type="journal article" date="2014" name="Front. Microbiol.">
        <title>High frequency of phylogenetically diverse reductive dehalogenase-homologous genes in deep subseafloor sedimentary metagenomes.</title>
        <authorList>
            <person name="Kawai M."/>
            <person name="Futagami T."/>
            <person name="Toyoda A."/>
            <person name="Takaki Y."/>
            <person name="Nishi S."/>
            <person name="Hori S."/>
            <person name="Arai W."/>
            <person name="Tsubouchi T."/>
            <person name="Morono Y."/>
            <person name="Uchiyama I."/>
            <person name="Ito T."/>
            <person name="Fujiyama A."/>
            <person name="Inagaki F."/>
            <person name="Takami H."/>
        </authorList>
    </citation>
    <scope>NUCLEOTIDE SEQUENCE</scope>
    <source>
        <strain evidence="11">Expedition CK06-06</strain>
    </source>
</reference>
<dbReference type="NCBIfam" id="TIGR03402">
    <property type="entry name" value="FeS_nifS"/>
    <property type="match status" value="1"/>
</dbReference>
<evidence type="ECO:0000256" key="2">
    <source>
        <dbReference type="ARBA" id="ARBA00006490"/>
    </source>
</evidence>
<dbReference type="GO" id="GO:0030170">
    <property type="term" value="F:pyridoxal phosphate binding"/>
    <property type="evidence" value="ECO:0007669"/>
    <property type="project" value="InterPro"/>
</dbReference>
<keyword evidence="8" id="KW-0408">Iron</keyword>
<evidence type="ECO:0000259" key="10">
    <source>
        <dbReference type="Pfam" id="PF00266"/>
    </source>
</evidence>
<dbReference type="Gene3D" id="1.10.260.50">
    <property type="match status" value="1"/>
</dbReference>
<comment type="subunit">
    <text evidence="3">Homodimer.</text>
</comment>
<keyword evidence="9" id="KW-0411">Iron-sulfur</keyword>
<dbReference type="GO" id="GO:0046872">
    <property type="term" value="F:metal ion binding"/>
    <property type="evidence" value="ECO:0007669"/>
    <property type="project" value="UniProtKB-KW"/>
</dbReference>
<dbReference type="Gene3D" id="3.90.1150.10">
    <property type="entry name" value="Aspartate Aminotransferase, domain 1"/>
    <property type="match status" value="1"/>
</dbReference>
<dbReference type="EMBL" id="BARS01002771">
    <property type="protein sequence ID" value="GAF72543.1"/>
    <property type="molecule type" value="Genomic_DNA"/>
</dbReference>
<dbReference type="InterPro" id="IPR015421">
    <property type="entry name" value="PyrdxlP-dep_Trfase_major"/>
</dbReference>
<keyword evidence="7" id="KW-0663">Pyridoxal phosphate</keyword>
<protein>
    <recommendedName>
        <fullName evidence="4">cysteine desulfurase</fullName>
        <ecNumber evidence="4">2.8.1.7</ecNumber>
    </recommendedName>
</protein>
<dbReference type="GO" id="GO:0031071">
    <property type="term" value="F:cysteine desulfurase activity"/>
    <property type="evidence" value="ECO:0007669"/>
    <property type="project" value="UniProtKB-EC"/>
</dbReference>
<dbReference type="Gene3D" id="3.40.640.10">
    <property type="entry name" value="Type I PLP-dependent aspartate aminotransferase-like (Major domain)"/>
    <property type="match status" value="1"/>
</dbReference>
<dbReference type="PANTHER" id="PTHR11601">
    <property type="entry name" value="CYSTEINE DESULFURYLASE FAMILY MEMBER"/>
    <property type="match status" value="1"/>
</dbReference>
<evidence type="ECO:0000256" key="3">
    <source>
        <dbReference type="ARBA" id="ARBA00011738"/>
    </source>
</evidence>
<gene>
    <name evidence="11" type="ORF">S01H1_05314</name>
</gene>